<dbReference type="PROSITE" id="PS50048">
    <property type="entry name" value="ZN2_CY6_FUNGAL_2"/>
    <property type="match status" value="1"/>
</dbReference>
<dbReference type="GO" id="GO:0005634">
    <property type="term" value="C:nucleus"/>
    <property type="evidence" value="ECO:0007669"/>
    <property type="project" value="UniProtKB-SubCell"/>
</dbReference>
<dbReference type="AlphaFoldDB" id="A0A395S8V9"/>
<dbReference type="PANTHER" id="PTHR37534">
    <property type="entry name" value="TRANSCRIPTIONAL ACTIVATOR PROTEIN UGA3"/>
    <property type="match status" value="1"/>
</dbReference>
<dbReference type="Gene3D" id="4.10.240.10">
    <property type="entry name" value="Zn(2)-C6 fungal-type DNA-binding domain"/>
    <property type="match status" value="1"/>
</dbReference>
<dbReference type="InterPro" id="IPR021858">
    <property type="entry name" value="Fun_TF"/>
</dbReference>
<dbReference type="GO" id="GO:0000981">
    <property type="term" value="F:DNA-binding transcription factor activity, RNA polymerase II-specific"/>
    <property type="evidence" value="ECO:0007669"/>
    <property type="project" value="InterPro"/>
</dbReference>
<dbReference type="Pfam" id="PF00172">
    <property type="entry name" value="Zn_clus"/>
    <property type="match status" value="1"/>
</dbReference>
<dbReference type="InterPro" id="IPR001138">
    <property type="entry name" value="Zn2Cys6_DnaBD"/>
</dbReference>
<dbReference type="GO" id="GO:0008270">
    <property type="term" value="F:zinc ion binding"/>
    <property type="evidence" value="ECO:0007669"/>
    <property type="project" value="InterPro"/>
</dbReference>
<sequence length="519" mass="58511">METQQQQLPYRGAPFPSKWRRNHPRSKNGCMTCRSKRKKCDEAKPVCGGCVRTEQECVWPTPNGDRRDRQLDSHTEGVLESHFSQVNSSVYKVRAVSDDTNSLLSLRVAPTYGNLAYLSDDSKPLYQQYLDVTAEMLTRGPSECGNPFVNYLLPLASSNELILDCVLAIGGAHLSINNSKARGLEVATRGHYAKVLAGLQTLLSYEIGQVTPGMVEQTTSTRTSQILLILQLLCVYDHMHANTRGAIYHHLKASREYISALTSSYQPYDELAYLRGFLLEMYTYHAMKLALSPRNMLREEHVEIDPSVHSLDILDGYKSRGYLLGFGKSLFAMIPQIHQLVEARQEEERLGLGESTALRKQYEYLVAKLDAFDLYREDLDNPRPGQERVSSTMIYQNALIVYLHSAFCPDMLLDVDLVTELDERINKTVPAFMTLFVGDSPYRRMLLWPGVIMASCAQREEHIRIFRAGLVGKAERTPGAVKTGARIVSLLWNDPDPQAFGPRGLSYVMTKHDISFGLC</sequence>
<keyword evidence="2" id="KW-0539">Nucleus</keyword>
<dbReference type="PANTHER" id="PTHR37534:SF46">
    <property type="entry name" value="ZN(II)2CYS6 TRANSCRIPTION FACTOR (EUROFUNG)"/>
    <property type="match status" value="1"/>
</dbReference>
<dbReference type="InterPro" id="IPR036864">
    <property type="entry name" value="Zn2-C6_fun-type_DNA-bd_sf"/>
</dbReference>
<dbReference type="PROSITE" id="PS00463">
    <property type="entry name" value="ZN2_CY6_FUNGAL_1"/>
    <property type="match status" value="1"/>
</dbReference>
<comment type="caution">
    <text evidence="5">The sequence shown here is derived from an EMBL/GenBank/DDBJ whole genome shotgun (WGS) entry which is preliminary data.</text>
</comment>
<name>A0A395S8V9_FUSSP</name>
<evidence type="ECO:0000313" key="6">
    <source>
        <dbReference type="Proteomes" id="UP000266152"/>
    </source>
</evidence>
<feature type="domain" description="Zn(2)-C6 fungal-type" evidence="4">
    <location>
        <begin position="29"/>
        <end position="59"/>
    </location>
</feature>
<keyword evidence="6" id="KW-1185">Reference proteome</keyword>
<dbReference type="Pfam" id="PF11951">
    <property type="entry name" value="Fungal_trans_2"/>
    <property type="match status" value="1"/>
</dbReference>
<evidence type="ECO:0000256" key="1">
    <source>
        <dbReference type="ARBA" id="ARBA00004123"/>
    </source>
</evidence>
<feature type="region of interest" description="Disordered" evidence="3">
    <location>
        <begin position="1"/>
        <end position="26"/>
    </location>
</feature>
<reference evidence="5 6" key="1">
    <citation type="journal article" date="2018" name="PLoS Pathog.">
        <title>Evolution of structural diversity of trichothecenes, a family of toxins produced by plant pathogenic and entomopathogenic fungi.</title>
        <authorList>
            <person name="Proctor R.H."/>
            <person name="McCormick S.P."/>
            <person name="Kim H.S."/>
            <person name="Cardoza R.E."/>
            <person name="Stanley A.M."/>
            <person name="Lindo L."/>
            <person name="Kelly A."/>
            <person name="Brown D.W."/>
            <person name="Lee T."/>
            <person name="Vaughan M.M."/>
            <person name="Alexander N.J."/>
            <person name="Busman M."/>
            <person name="Gutierrez S."/>
        </authorList>
    </citation>
    <scope>NUCLEOTIDE SEQUENCE [LARGE SCALE GENOMIC DNA]</scope>
    <source>
        <strain evidence="5 6">NRRL 3299</strain>
    </source>
</reference>
<evidence type="ECO:0000259" key="4">
    <source>
        <dbReference type="PROSITE" id="PS50048"/>
    </source>
</evidence>
<dbReference type="Proteomes" id="UP000266152">
    <property type="component" value="Unassembled WGS sequence"/>
</dbReference>
<evidence type="ECO:0000256" key="2">
    <source>
        <dbReference type="ARBA" id="ARBA00023242"/>
    </source>
</evidence>
<evidence type="ECO:0000256" key="3">
    <source>
        <dbReference type="SAM" id="MobiDB-lite"/>
    </source>
</evidence>
<dbReference type="EMBL" id="PXOF01000066">
    <property type="protein sequence ID" value="RGP68843.1"/>
    <property type="molecule type" value="Genomic_DNA"/>
</dbReference>
<dbReference type="SMART" id="SM00066">
    <property type="entry name" value="GAL4"/>
    <property type="match status" value="1"/>
</dbReference>
<dbReference type="CDD" id="cd00067">
    <property type="entry name" value="GAL4"/>
    <property type="match status" value="1"/>
</dbReference>
<accession>A0A395S8V9</accession>
<protein>
    <submittedName>
        <fullName evidence="5">Transcriptional activator</fullName>
    </submittedName>
</protein>
<dbReference type="SUPFAM" id="SSF57701">
    <property type="entry name" value="Zn2/Cys6 DNA-binding domain"/>
    <property type="match status" value="1"/>
</dbReference>
<evidence type="ECO:0000313" key="5">
    <source>
        <dbReference type="EMBL" id="RGP68843.1"/>
    </source>
</evidence>
<comment type="subcellular location">
    <subcellularLocation>
        <location evidence="1">Nucleus</location>
    </subcellularLocation>
</comment>
<organism evidence="5 6">
    <name type="scientific">Fusarium sporotrichioides</name>
    <dbReference type="NCBI Taxonomy" id="5514"/>
    <lineage>
        <taxon>Eukaryota</taxon>
        <taxon>Fungi</taxon>
        <taxon>Dikarya</taxon>
        <taxon>Ascomycota</taxon>
        <taxon>Pezizomycotina</taxon>
        <taxon>Sordariomycetes</taxon>
        <taxon>Hypocreomycetidae</taxon>
        <taxon>Hypocreales</taxon>
        <taxon>Nectriaceae</taxon>
        <taxon>Fusarium</taxon>
    </lineage>
</organism>
<dbReference type="STRING" id="5514.A0A395S8V9"/>
<proteinExistence type="predicted"/>
<gene>
    <name evidence="5" type="ORF">FSPOR_5049</name>
</gene>